<gene>
    <name evidence="1" type="ORF">LPMP_355820</name>
</gene>
<evidence type="ECO:0000313" key="1">
    <source>
        <dbReference type="EMBL" id="AIO02712.1"/>
    </source>
</evidence>
<evidence type="ECO:0000313" key="2">
    <source>
        <dbReference type="Proteomes" id="UP000063063"/>
    </source>
</evidence>
<dbReference type="RefSeq" id="XP_010703512.1">
    <property type="nucleotide sequence ID" value="XM_010705210.1"/>
</dbReference>
<sequence>MSHYNTGIGSNVPSILDMCSGLTAFLVDFIQVVLGQTQTSFQAAAPEDSDPGVYDADTRSWCGADGLRYRVPLFPIPSERHAREKVRNVKILMDNCRRICMSDELPATKDEKKFWTSYRFIQYQLFLAPACIVTPPVYVFFKIFHDKLPRFLRGRTTPILTGLAVAEVWSEATYPGYQLLSTALRAKTPMGDVARAEWTRLQPIDIPFYIFSAYQFQQIFNSVPEEYLFGGDLASLCG</sequence>
<dbReference type="OrthoDB" id="268866at2759"/>
<dbReference type="EMBL" id="CP009404">
    <property type="protein sequence ID" value="AIO02712.1"/>
    <property type="molecule type" value="Genomic_DNA"/>
</dbReference>
<organism evidence="1 2">
    <name type="scientific">Leishmania panamensis</name>
    <dbReference type="NCBI Taxonomy" id="5679"/>
    <lineage>
        <taxon>Eukaryota</taxon>
        <taxon>Discoba</taxon>
        <taxon>Euglenozoa</taxon>
        <taxon>Kinetoplastea</taxon>
        <taxon>Metakinetoplastina</taxon>
        <taxon>Trypanosomatida</taxon>
        <taxon>Trypanosomatidae</taxon>
        <taxon>Leishmaniinae</taxon>
        <taxon>Leishmania</taxon>
        <taxon>Leishmania guyanensis species complex</taxon>
    </lineage>
</organism>
<dbReference type="KEGG" id="lpan:LPMP_355820"/>
<name>A0A088SLN0_LEIPA</name>
<reference evidence="1 2" key="1">
    <citation type="journal article" date="2015" name="Sci. Rep.">
        <title>The genome of Leishmania panamensis: insights into genomics of the L. (Viannia) subgenus.</title>
        <authorList>
            <person name="Llanes A."/>
            <person name="Restrepo C.M."/>
            <person name="Vecchio G.D."/>
            <person name="Anguizola F.J."/>
            <person name="Lleonart R."/>
        </authorList>
    </citation>
    <scope>NUCLEOTIDE SEQUENCE [LARGE SCALE GENOMIC DNA]</scope>
    <source>
        <strain evidence="1 2">MHOM/PA/94/PSC-1</strain>
    </source>
</reference>
<accession>A0A088SLN0</accession>
<proteinExistence type="predicted"/>
<dbReference type="VEuPathDB" id="TriTrypDB:LPAL13_350066700"/>
<dbReference type="Proteomes" id="UP000063063">
    <property type="component" value="Chromosome 35"/>
</dbReference>
<dbReference type="eggNOG" id="ENOG502QR39">
    <property type="taxonomic scope" value="Eukaryota"/>
</dbReference>
<protein>
    <submittedName>
        <fullName evidence="1">Uncharacterized protein</fullName>
    </submittedName>
</protein>
<dbReference type="AlphaFoldDB" id="A0A088SLN0"/>
<dbReference type="GeneID" id="22579610"/>
<dbReference type="VEuPathDB" id="TriTrypDB:LPMP_355820"/>
<keyword evidence="2" id="KW-1185">Reference proteome</keyword>